<dbReference type="InterPro" id="IPR033276">
    <property type="entry name" value="BB"/>
</dbReference>
<protein>
    <submittedName>
        <fullName evidence="3">Zinc finger C3HC4 type family protein</fullName>
    </submittedName>
</protein>
<evidence type="ECO:0000259" key="2">
    <source>
        <dbReference type="PROSITE" id="PS50089"/>
    </source>
</evidence>
<dbReference type="PANTHER" id="PTHR46400">
    <property type="entry name" value="RING/U-BOX SUPERFAMILY PROTEIN"/>
    <property type="match status" value="1"/>
</dbReference>
<proteinExistence type="predicted"/>
<dbReference type="GO" id="GO:0008270">
    <property type="term" value="F:zinc ion binding"/>
    <property type="evidence" value="ECO:0007669"/>
    <property type="project" value="UniProtKB-KW"/>
</dbReference>
<dbReference type="Pfam" id="PF13639">
    <property type="entry name" value="zf-RING_2"/>
    <property type="match status" value="1"/>
</dbReference>
<keyword evidence="1" id="KW-0862">Zinc</keyword>
<feature type="domain" description="RING-type" evidence="2">
    <location>
        <begin position="128"/>
        <end position="165"/>
    </location>
</feature>
<dbReference type="PROSITE" id="PS50089">
    <property type="entry name" value="ZF_RING_2"/>
    <property type="match status" value="1"/>
</dbReference>
<dbReference type="InterPro" id="IPR001841">
    <property type="entry name" value="Znf_RING"/>
</dbReference>
<dbReference type="AlphaFoldDB" id="A6MD04"/>
<dbReference type="GO" id="GO:0031624">
    <property type="term" value="F:ubiquitin conjugating enzyme binding"/>
    <property type="evidence" value="ECO:0007669"/>
    <property type="project" value="TreeGrafter"/>
</dbReference>
<name>A6MD04_ORYBR</name>
<dbReference type="GO" id="GO:0016567">
    <property type="term" value="P:protein ubiquitination"/>
    <property type="evidence" value="ECO:0007669"/>
    <property type="project" value="InterPro"/>
</dbReference>
<accession>A6MD04</accession>
<evidence type="ECO:0000256" key="1">
    <source>
        <dbReference type="PROSITE-ProRule" id="PRU00175"/>
    </source>
</evidence>
<keyword evidence="1" id="KW-0479">Metal-binding</keyword>
<dbReference type="PANTHER" id="PTHR46400:SF6">
    <property type="entry name" value="OS09G0525400 PROTEIN"/>
    <property type="match status" value="1"/>
</dbReference>
<organism evidence="3">
    <name type="scientific">Oryza brachyantha</name>
    <name type="common">malo sina</name>
    <dbReference type="NCBI Taxonomy" id="4533"/>
    <lineage>
        <taxon>Eukaryota</taxon>
        <taxon>Viridiplantae</taxon>
        <taxon>Streptophyta</taxon>
        <taxon>Embryophyta</taxon>
        <taxon>Tracheophyta</taxon>
        <taxon>Spermatophyta</taxon>
        <taxon>Magnoliopsida</taxon>
        <taxon>Liliopsida</taxon>
        <taxon>Poales</taxon>
        <taxon>Poaceae</taxon>
        <taxon>BOP clade</taxon>
        <taxon>Oryzoideae</taxon>
        <taxon>Oryzeae</taxon>
        <taxon>Oryzinae</taxon>
        <taxon>Oryza</taxon>
    </lineage>
</organism>
<dbReference type="Gene3D" id="3.30.40.10">
    <property type="entry name" value="Zinc/RING finger domain, C3HC4 (zinc finger)"/>
    <property type="match status" value="1"/>
</dbReference>
<reference evidence="3" key="1">
    <citation type="journal article" date="2007" name="Plant Mol. Biol.">
        <title>New insights into Oryza genome evolution: high gene colinearity and differential retrotransposon amplification.</title>
        <authorList>
            <person name="Zhang S."/>
            <person name="Gu Y.Q."/>
            <person name="Singh J."/>
            <person name="Coleman-Derr D."/>
            <person name="Brar D.S."/>
            <person name="Jiang N."/>
            <person name="Lemaux P.G."/>
        </authorList>
    </citation>
    <scope>NUCLEOTIDE SEQUENCE</scope>
</reference>
<keyword evidence="1" id="KW-0863">Zinc-finger</keyword>
<dbReference type="EMBL" id="DQ810282">
    <property type="protein sequence ID" value="ABG73441.1"/>
    <property type="molecule type" value="Genomic_DNA"/>
</dbReference>
<sequence length="227" mass="25908">MATPNTYSVHLSTETHRIEAWLASDEALARQLQEEENAHDAIATREFAGNVSLEPSLPAVEYRPSNNAAQVTREDDVDPDNMSYEQLQALGEAVGNQSRGLPDDLISYLVPFKNKCSFFSRKKNDEECVICKSTYKSRQKLIRLPCSHCYHADCITRWLKINKVCWCRKIIPYILNLILHSFSFRHAQSAMRKYLGESQHLWSFGDAADLLHCVQTRYAPTAYAIHA</sequence>
<dbReference type="SUPFAM" id="SSF57850">
    <property type="entry name" value="RING/U-box"/>
    <property type="match status" value="1"/>
</dbReference>
<evidence type="ECO:0000313" key="3">
    <source>
        <dbReference type="EMBL" id="ABG73441.1"/>
    </source>
</evidence>
<dbReference type="GO" id="GO:0004842">
    <property type="term" value="F:ubiquitin-protein transferase activity"/>
    <property type="evidence" value="ECO:0007669"/>
    <property type="project" value="InterPro"/>
</dbReference>
<dbReference type="InterPro" id="IPR013083">
    <property type="entry name" value="Znf_RING/FYVE/PHD"/>
</dbReference>
<dbReference type="FunFam" id="3.30.40.10:FF:000226">
    <property type="entry name" value="E3 ubiquitin ligase BIG BROTHER"/>
    <property type="match status" value="1"/>
</dbReference>
<dbReference type="GO" id="GO:0046621">
    <property type="term" value="P:negative regulation of organ growth"/>
    <property type="evidence" value="ECO:0007669"/>
    <property type="project" value="InterPro"/>
</dbReference>